<name>A0A2K8UHK5_9GAMM</name>
<organism evidence="1 2">
    <name type="scientific">Candidatus Thiodictyon syntrophicum</name>
    <dbReference type="NCBI Taxonomy" id="1166950"/>
    <lineage>
        <taxon>Bacteria</taxon>
        <taxon>Pseudomonadati</taxon>
        <taxon>Pseudomonadota</taxon>
        <taxon>Gammaproteobacteria</taxon>
        <taxon>Chromatiales</taxon>
        <taxon>Chromatiaceae</taxon>
        <taxon>Thiodictyon</taxon>
    </lineage>
</organism>
<accession>A0A2K8UHK5</accession>
<evidence type="ECO:0000313" key="1">
    <source>
        <dbReference type="EMBL" id="AUB85017.1"/>
    </source>
</evidence>
<evidence type="ECO:0000313" key="2">
    <source>
        <dbReference type="Proteomes" id="UP000232638"/>
    </source>
</evidence>
<dbReference type="OrthoDB" id="9798250at2"/>
<gene>
    <name evidence="1" type="ORF">THSYN_29185</name>
</gene>
<dbReference type="InterPro" id="IPR029044">
    <property type="entry name" value="Nucleotide-diphossugar_trans"/>
</dbReference>
<keyword evidence="1" id="KW-0282">Flagellum</keyword>
<dbReference type="Pfam" id="PF09837">
    <property type="entry name" value="DUF2064"/>
    <property type="match status" value="1"/>
</dbReference>
<dbReference type="Proteomes" id="UP000232638">
    <property type="component" value="Plasmid pTs417"/>
</dbReference>
<dbReference type="EMBL" id="CP020371">
    <property type="protein sequence ID" value="AUB85017.1"/>
    <property type="molecule type" value="Genomic_DNA"/>
</dbReference>
<keyword evidence="1" id="KW-0966">Cell projection</keyword>
<dbReference type="PANTHER" id="PTHR36529">
    <property type="entry name" value="SLL1095 PROTEIN"/>
    <property type="match status" value="1"/>
</dbReference>
<dbReference type="Gene3D" id="3.90.550.10">
    <property type="entry name" value="Spore Coat Polysaccharide Biosynthesis Protein SpsA, Chain A"/>
    <property type="match status" value="1"/>
</dbReference>
<protein>
    <submittedName>
        <fullName evidence="1">Flagellar biosynthesis protein FlgB</fullName>
    </submittedName>
</protein>
<dbReference type="InterPro" id="IPR018641">
    <property type="entry name" value="Trfase_1_rSAM/seldom-assoc"/>
</dbReference>
<keyword evidence="1" id="KW-0614">Plasmid</keyword>
<dbReference type="RefSeq" id="WP_100922673.1">
    <property type="nucleotide sequence ID" value="NZ_CP020371.1"/>
</dbReference>
<reference evidence="1 2" key="1">
    <citation type="submission" date="2017-03" db="EMBL/GenBank/DDBJ databases">
        <title>Complete genome sequence of Candidatus 'Thiodictyon syntrophicum' sp. nov. strain Cad16T, a photolithoautotroph purple sulfur bacterium isolated from an alpine meromictic lake.</title>
        <authorList>
            <person name="Luedin S.M."/>
            <person name="Pothier J.F."/>
            <person name="Danza F."/>
            <person name="Storelli N."/>
            <person name="Wittwer M."/>
            <person name="Tonolla M."/>
        </authorList>
    </citation>
    <scope>NUCLEOTIDE SEQUENCE [LARGE SCALE GENOMIC DNA]</scope>
    <source>
        <strain evidence="1 2">Cad16T</strain>
        <plasmid evidence="2">Plasmid pts417</plasmid>
    </source>
</reference>
<keyword evidence="1" id="KW-0969">Cilium</keyword>
<geneLocation type="plasmid" evidence="2">
    <name>pts417</name>
</geneLocation>
<dbReference type="AlphaFoldDB" id="A0A2K8UHK5"/>
<sequence length="223" mass="23815">MPAQRQGQRQTPAHGCALDARILVFGRAPVAGAAKTRLIPALGAQGAARLHRRLLEDTVGRLCAAGLARVELWVTPDADHPCFVGLAARWPLDLHVQEGQDLGMRLAHAARAALTRAAAVILVGSDCPELSPDYLGAALTALGQQDAVLGPALDGGYVLLGLRRVDDSLFERMPWGSDRVAELTGQRLDALGWRWSRLECLRDIDRPEDLVSLPAALGLPPPA</sequence>
<dbReference type="NCBIfam" id="TIGR04282">
    <property type="entry name" value="glyco_like_cofC"/>
    <property type="match status" value="1"/>
</dbReference>
<dbReference type="SUPFAM" id="SSF53448">
    <property type="entry name" value="Nucleotide-diphospho-sugar transferases"/>
    <property type="match status" value="1"/>
</dbReference>
<dbReference type="KEGG" id="tsy:THSYN_29185"/>
<keyword evidence="2" id="KW-1185">Reference proteome</keyword>
<dbReference type="PANTHER" id="PTHR36529:SF1">
    <property type="entry name" value="GLYCOSYLTRANSFERASE"/>
    <property type="match status" value="1"/>
</dbReference>
<proteinExistence type="predicted"/>